<keyword evidence="5" id="KW-1185">Reference proteome</keyword>
<dbReference type="Proteomes" id="UP000626180">
    <property type="component" value="Unassembled WGS sequence"/>
</dbReference>
<proteinExistence type="predicted"/>
<accession>A0A2X2EYT1</accession>
<dbReference type="Proteomes" id="UP000638986">
    <property type="component" value="Unassembled WGS sequence"/>
</dbReference>
<evidence type="ECO:0000313" key="4">
    <source>
        <dbReference type="Proteomes" id="UP000250443"/>
    </source>
</evidence>
<reference evidence="2 6" key="3">
    <citation type="submission" date="2020-11" db="EMBL/GenBank/DDBJ databases">
        <title>Enhanced detection system for hospital associated transmission using whole genome sequencing surveillance.</title>
        <authorList>
            <person name="Harrison L.H."/>
            <person name="Van Tyne D."/>
            <person name="Marsh J.W."/>
            <person name="Griffith M.P."/>
            <person name="Snyder D.J."/>
            <person name="Cooper V.S."/>
            <person name="Mustapha M."/>
        </authorList>
    </citation>
    <scope>NUCLEOTIDE SEQUENCE [LARGE SCALE GENOMIC DNA]</scope>
    <source>
        <strain evidence="2 6">PSB00013</strain>
    </source>
</reference>
<dbReference type="Proteomes" id="UP000250443">
    <property type="component" value="Unassembled WGS sequence"/>
</dbReference>
<organism evidence="3 4">
    <name type="scientific">Pseudomonas luteola</name>
    <dbReference type="NCBI Taxonomy" id="47886"/>
    <lineage>
        <taxon>Bacteria</taxon>
        <taxon>Pseudomonadati</taxon>
        <taxon>Pseudomonadota</taxon>
        <taxon>Gammaproteobacteria</taxon>
        <taxon>Pseudomonadales</taxon>
        <taxon>Pseudomonadaceae</taxon>
        <taxon>Pseudomonas</taxon>
    </lineage>
</organism>
<evidence type="ECO:0000313" key="2">
    <source>
        <dbReference type="EMBL" id="MBH3439949.1"/>
    </source>
</evidence>
<dbReference type="GeneID" id="300265696"/>
<evidence type="ECO:0000313" key="3">
    <source>
        <dbReference type="EMBL" id="SPZ11730.1"/>
    </source>
</evidence>
<sequence length="60" mass="6550">MPIVQIMSVVGSAVPAALREAGFMVCWYLVRNGERISGPFTTRQEAQVQMSTLAELHTVA</sequence>
<reference evidence="3 4" key="1">
    <citation type="submission" date="2018-06" db="EMBL/GenBank/DDBJ databases">
        <authorList>
            <consortium name="Pathogen Informatics"/>
            <person name="Doyle S."/>
        </authorList>
    </citation>
    <scope>NUCLEOTIDE SEQUENCE [LARGE SCALE GENOMIC DNA]</scope>
    <source>
        <strain evidence="3 4">NCTC11842</strain>
    </source>
</reference>
<evidence type="ECO:0000313" key="6">
    <source>
        <dbReference type="Proteomes" id="UP000638986"/>
    </source>
</evidence>
<gene>
    <name evidence="2" type="ORF">I5Q09_14780</name>
    <name evidence="1" type="ORF">IRZ65_13895</name>
    <name evidence="3" type="ORF">NCTC11842_03981</name>
</gene>
<dbReference type="EMBL" id="JADTXM010000009">
    <property type="protein sequence ID" value="MBH3439949.1"/>
    <property type="molecule type" value="Genomic_DNA"/>
</dbReference>
<dbReference type="RefSeq" id="WP_010795736.1">
    <property type="nucleotide sequence ID" value="NZ_CP044086.1"/>
</dbReference>
<reference evidence="1 5" key="2">
    <citation type="submission" date="2020-10" db="EMBL/GenBank/DDBJ databases">
        <title>Genome sequences of Pseudomonas isolates.</title>
        <authorList>
            <person name="Wessels L."/>
            <person name="Reich F."/>
            <person name="Hammerl J."/>
        </authorList>
    </citation>
    <scope>NUCLEOTIDE SEQUENCE [LARGE SCALE GENOMIC DNA]</scope>
    <source>
        <strain evidence="1 5">20-MO00624-0</strain>
    </source>
</reference>
<dbReference type="AlphaFoldDB" id="A0A2X2EYT1"/>
<evidence type="ECO:0000313" key="1">
    <source>
        <dbReference type="EMBL" id="MBF8641775.1"/>
    </source>
</evidence>
<dbReference type="EMBL" id="UAUF01000014">
    <property type="protein sequence ID" value="SPZ11730.1"/>
    <property type="molecule type" value="Genomic_DNA"/>
</dbReference>
<evidence type="ECO:0000313" key="5">
    <source>
        <dbReference type="Proteomes" id="UP000626180"/>
    </source>
</evidence>
<name>A0A2X2EYT1_PSELU</name>
<protein>
    <submittedName>
        <fullName evidence="3">Filamentous hemagglutinin</fullName>
    </submittedName>
</protein>
<dbReference type="EMBL" id="JADMCD010000007">
    <property type="protein sequence ID" value="MBF8641775.1"/>
    <property type="molecule type" value="Genomic_DNA"/>
</dbReference>